<feature type="signal peptide" evidence="3">
    <location>
        <begin position="1"/>
        <end position="17"/>
    </location>
</feature>
<keyword evidence="2" id="KW-0472">Membrane</keyword>
<evidence type="ECO:0000256" key="1">
    <source>
        <dbReference type="SAM" id="MobiDB-lite"/>
    </source>
</evidence>
<keyword evidence="3" id="KW-0732">Signal</keyword>
<feature type="region of interest" description="Disordered" evidence="1">
    <location>
        <begin position="71"/>
        <end position="102"/>
    </location>
</feature>
<keyword evidence="2" id="KW-1133">Transmembrane helix</keyword>
<sequence length="289" mass="32444">MLLVFRTVLTILMFTRCASVSGTELALEQSLPCGYRGLGRMRAELKELCQMFNSNGPGSEWGRRFRFLQQPTAGHPDESSGSVRERRFHREPSAPRGHRTPIKEGLEDAMRILIVLEDLNHQREPSLQAGLKASLRTLQAIRLTHQDEPPLKAGLKEMLITLRSNPGHQAPIKARLKNALTRMLRSRVEDLDLELAEILVPQAPVEYYTPYGESKLQEDRARRDARGRWIPEAASDAQLHLASHTDLATTSDEKTTAMCLLHIGIAAGMTFSLILFCVALLLGKSNHYF</sequence>
<feature type="compositionally biased region" description="Basic and acidic residues" evidence="1">
    <location>
        <begin position="75"/>
        <end position="93"/>
    </location>
</feature>
<feature type="transmembrane region" description="Helical" evidence="2">
    <location>
        <begin position="260"/>
        <end position="283"/>
    </location>
</feature>
<dbReference type="VEuPathDB" id="FungiDB:PTTG_12431"/>
<keyword evidence="6" id="KW-1185">Reference proteome</keyword>
<evidence type="ECO:0000256" key="3">
    <source>
        <dbReference type="SAM" id="SignalP"/>
    </source>
</evidence>
<evidence type="ECO:0000313" key="5">
    <source>
        <dbReference type="EnsemblFungi" id="PTTG_12431-t43_1-p1"/>
    </source>
</evidence>
<reference evidence="5 6" key="3">
    <citation type="journal article" date="2017" name="G3 (Bethesda)">
        <title>Comparative analysis highlights variable genome content of wheat rusts and divergence of the mating loci.</title>
        <authorList>
            <person name="Cuomo C.A."/>
            <person name="Bakkeren G."/>
            <person name="Khalil H.B."/>
            <person name="Panwar V."/>
            <person name="Joly D."/>
            <person name="Linning R."/>
            <person name="Sakthikumar S."/>
            <person name="Song X."/>
            <person name="Adiconis X."/>
            <person name="Fan L."/>
            <person name="Goldberg J.M."/>
            <person name="Levin J.Z."/>
            <person name="Young S."/>
            <person name="Zeng Q."/>
            <person name="Anikster Y."/>
            <person name="Bruce M."/>
            <person name="Wang M."/>
            <person name="Yin C."/>
            <person name="McCallum B."/>
            <person name="Szabo L.J."/>
            <person name="Hulbert S."/>
            <person name="Chen X."/>
            <person name="Fellers J.P."/>
        </authorList>
    </citation>
    <scope>NUCLEOTIDE SEQUENCE</scope>
    <source>
        <strain evidence="5">isolate 1-1 / race 1 (BBBD)</strain>
        <strain evidence="6">Isolate 1-1 / race 1 (BBBD)</strain>
    </source>
</reference>
<protein>
    <submittedName>
        <fullName evidence="4 5">Uncharacterized protein</fullName>
    </submittedName>
</protein>
<proteinExistence type="predicted"/>
<gene>
    <name evidence="4" type="ORF">PTTG_12431</name>
</gene>
<reference evidence="4" key="1">
    <citation type="submission" date="2009-11" db="EMBL/GenBank/DDBJ databases">
        <authorList>
            <consortium name="The Broad Institute Genome Sequencing Platform"/>
            <person name="Ward D."/>
            <person name="Feldgarden M."/>
            <person name="Earl A."/>
            <person name="Young S.K."/>
            <person name="Zeng Q."/>
            <person name="Koehrsen M."/>
            <person name="Alvarado L."/>
            <person name="Berlin A."/>
            <person name="Bochicchio J."/>
            <person name="Borenstein D."/>
            <person name="Chapman S.B."/>
            <person name="Chen Z."/>
            <person name="Engels R."/>
            <person name="Freedman E."/>
            <person name="Gellesch M."/>
            <person name="Goldberg J."/>
            <person name="Griggs A."/>
            <person name="Gujja S."/>
            <person name="Heilman E."/>
            <person name="Heiman D."/>
            <person name="Hepburn T."/>
            <person name="Howarth C."/>
            <person name="Jen D."/>
            <person name="Larson L."/>
            <person name="Lewis B."/>
            <person name="Mehta T."/>
            <person name="Park D."/>
            <person name="Pearson M."/>
            <person name="Roberts A."/>
            <person name="Saif S."/>
            <person name="Shea T."/>
            <person name="Shenoy N."/>
            <person name="Sisk P."/>
            <person name="Stolte C."/>
            <person name="Sykes S."/>
            <person name="Thomson T."/>
            <person name="Walk T."/>
            <person name="White J."/>
            <person name="Yandava C."/>
            <person name="Izard J."/>
            <person name="Baranova O.V."/>
            <person name="Blanton J.M."/>
            <person name="Tanner A.C."/>
            <person name="Dewhirst F.E."/>
            <person name="Haas B."/>
            <person name="Nusbaum C."/>
            <person name="Birren B."/>
        </authorList>
    </citation>
    <scope>NUCLEOTIDE SEQUENCE [LARGE SCALE GENOMIC DNA]</scope>
    <source>
        <strain evidence="4">1-1 BBBD Race 1</strain>
    </source>
</reference>
<evidence type="ECO:0000256" key="2">
    <source>
        <dbReference type="SAM" id="Phobius"/>
    </source>
</evidence>
<dbReference type="AlphaFoldDB" id="A0A180G9K7"/>
<feature type="chain" id="PRO_5008109685" evidence="3">
    <location>
        <begin position="18"/>
        <end position="289"/>
    </location>
</feature>
<name>A0A180G9K7_PUCT1</name>
<dbReference type="EMBL" id="ADAS02000144">
    <property type="protein sequence ID" value="OAV89012.1"/>
    <property type="molecule type" value="Genomic_DNA"/>
</dbReference>
<accession>A0A180G9K7</accession>
<dbReference type="Proteomes" id="UP000005240">
    <property type="component" value="Unassembled WGS sequence"/>
</dbReference>
<reference evidence="4" key="2">
    <citation type="submission" date="2016-05" db="EMBL/GenBank/DDBJ databases">
        <title>Comparative analysis highlights variable genome content of wheat rusts and divergence of the mating loci.</title>
        <authorList>
            <person name="Cuomo C.A."/>
            <person name="Bakkeren G."/>
            <person name="Szabo L."/>
            <person name="Khalil H."/>
            <person name="Joly D."/>
            <person name="Goldberg J."/>
            <person name="Young S."/>
            <person name="Zeng Q."/>
            <person name="Fellers J."/>
        </authorList>
    </citation>
    <scope>NUCLEOTIDE SEQUENCE [LARGE SCALE GENOMIC DNA]</scope>
    <source>
        <strain evidence="4">1-1 BBBD Race 1</strain>
    </source>
</reference>
<dbReference type="EnsemblFungi" id="PTTG_12431-t43_1">
    <property type="protein sequence ID" value="PTTG_12431-t43_1-p1"/>
    <property type="gene ID" value="PTTG_12431"/>
</dbReference>
<keyword evidence="2" id="KW-0812">Transmembrane</keyword>
<evidence type="ECO:0000313" key="6">
    <source>
        <dbReference type="Proteomes" id="UP000005240"/>
    </source>
</evidence>
<organism evidence="4">
    <name type="scientific">Puccinia triticina (isolate 1-1 / race 1 (BBBD))</name>
    <name type="common">Brown leaf rust fungus</name>
    <dbReference type="NCBI Taxonomy" id="630390"/>
    <lineage>
        <taxon>Eukaryota</taxon>
        <taxon>Fungi</taxon>
        <taxon>Dikarya</taxon>
        <taxon>Basidiomycota</taxon>
        <taxon>Pucciniomycotina</taxon>
        <taxon>Pucciniomycetes</taxon>
        <taxon>Pucciniales</taxon>
        <taxon>Pucciniaceae</taxon>
        <taxon>Puccinia</taxon>
    </lineage>
</organism>
<evidence type="ECO:0000313" key="4">
    <source>
        <dbReference type="EMBL" id="OAV89012.1"/>
    </source>
</evidence>
<reference evidence="5" key="4">
    <citation type="submission" date="2025-05" db="UniProtKB">
        <authorList>
            <consortium name="EnsemblFungi"/>
        </authorList>
    </citation>
    <scope>IDENTIFICATION</scope>
    <source>
        <strain evidence="5">isolate 1-1 / race 1 (BBBD)</strain>
    </source>
</reference>